<dbReference type="InterPro" id="IPR002293">
    <property type="entry name" value="AA/rel_permease1"/>
</dbReference>
<evidence type="ECO:0000256" key="1">
    <source>
        <dbReference type="ARBA" id="ARBA00004141"/>
    </source>
</evidence>
<feature type="transmembrane region" description="Helical" evidence="6">
    <location>
        <begin position="426"/>
        <end position="445"/>
    </location>
</feature>
<dbReference type="PIRSF" id="PIRSF006060">
    <property type="entry name" value="AA_transporter"/>
    <property type="match status" value="1"/>
</dbReference>
<feature type="transmembrane region" description="Helical" evidence="6">
    <location>
        <begin position="174"/>
        <end position="197"/>
    </location>
</feature>
<organism evidence="7 8">
    <name type="scientific">Motilibacter deserti</name>
    <dbReference type="NCBI Taxonomy" id="2714956"/>
    <lineage>
        <taxon>Bacteria</taxon>
        <taxon>Bacillati</taxon>
        <taxon>Actinomycetota</taxon>
        <taxon>Actinomycetes</taxon>
        <taxon>Motilibacterales</taxon>
        <taxon>Motilibacteraceae</taxon>
        <taxon>Motilibacter</taxon>
    </lineage>
</organism>
<evidence type="ECO:0000313" key="7">
    <source>
        <dbReference type="EMBL" id="NHC13144.1"/>
    </source>
</evidence>
<feature type="transmembrane region" description="Helical" evidence="6">
    <location>
        <begin position="383"/>
        <end position="406"/>
    </location>
</feature>
<dbReference type="EMBL" id="JAANNP010000001">
    <property type="protein sequence ID" value="NHC13144.1"/>
    <property type="molecule type" value="Genomic_DNA"/>
</dbReference>
<dbReference type="Proteomes" id="UP000800981">
    <property type="component" value="Unassembled WGS sequence"/>
</dbReference>
<evidence type="ECO:0000256" key="2">
    <source>
        <dbReference type="ARBA" id="ARBA00022448"/>
    </source>
</evidence>
<keyword evidence="8" id="KW-1185">Reference proteome</keyword>
<evidence type="ECO:0000256" key="5">
    <source>
        <dbReference type="ARBA" id="ARBA00023136"/>
    </source>
</evidence>
<dbReference type="Gene3D" id="1.20.1740.10">
    <property type="entry name" value="Amino acid/polyamine transporter I"/>
    <property type="match status" value="1"/>
</dbReference>
<feature type="transmembrane region" description="Helical" evidence="6">
    <location>
        <begin position="457"/>
        <end position="480"/>
    </location>
</feature>
<protein>
    <submittedName>
        <fullName evidence="7">Amino acid permease</fullName>
    </submittedName>
</protein>
<dbReference type="PANTHER" id="PTHR45649">
    <property type="entry name" value="AMINO-ACID PERMEASE BAT1"/>
    <property type="match status" value="1"/>
</dbReference>
<comment type="caution">
    <text evidence="7">The sequence shown here is derived from an EMBL/GenBank/DDBJ whole genome shotgun (WGS) entry which is preliminary data.</text>
</comment>
<comment type="subcellular location">
    <subcellularLocation>
        <location evidence="1">Membrane</location>
        <topology evidence="1">Multi-pass membrane protein</topology>
    </subcellularLocation>
</comment>
<gene>
    <name evidence="7" type="ORF">G9H71_05040</name>
</gene>
<feature type="transmembrane region" description="Helical" evidence="6">
    <location>
        <begin position="356"/>
        <end position="377"/>
    </location>
</feature>
<dbReference type="PANTHER" id="PTHR45649:SF26">
    <property type="entry name" value="OS04G0435100 PROTEIN"/>
    <property type="match status" value="1"/>
</dbReference>
<evidence type="ECO:0000256" key="3">
    <source>
        <dbReference type="ARBA" id="ARBA00022692"/>
    </source>
</evidence>
<sequence length="498" mass="51362">MSMLTTYDATTSDDAARLRLLGYEQQLRRSLGMRGNLAIGFATISPVVGLYGVAFVGLAVAGGLWVWALPVALAGQACLVSVYAELAARFPVAGGAYQWTRRVLPSARYAWMTGWLSLCAFLAANTTIAYLAAPWVWAVLGGTPGPALHVATAAAFLVACSVANTYGIEPLRRLVSLGIAAEIVASVVVGLVLLLAFREQGFSVLTDSFGTEAAFGGSSIAAGLAVLAVAGWAFLGMDACVASSEETRDAARHVPRAVWAALLSVGAIVVLDAVAVTLAHPDPALVPAGADVDPVTTAVTQGFGGWATKPFAVLVLVAFLACGLAAQGATARMMWSMSRDEVLPGSRALQRLNRHQAPVGAIAGVTLVGGAGLLLGLDSTAMGSLLAFGTAVAYLVFLLIAVAALLGRLAGTWAPAGGARRARRGLVLNVAAVAWLGFEFVNVAWPRAQLAPPGAPWYQVWAAVLVTVLALAAGTFYLLVARPHRRVACAASFTSGVR</sequence>
<feature type="transmembrane region" description="Helical" evidence="6">
    <location>
        <begin position="217"/>
        <end position="236"/>
    </location>
</feature>
<feature type="transmembrane region" description="Helical" evidence="6">
    <location>
        <begin position="64"/>
        <end position="88"/>
    </location>
</feature>
<evidence type="ECO:0000256" key="4">
    <source>
        <dbReference type="ARBA" id="ARBA00022989"/>
    </source>
</evidence>
<evidence type="ECO:0000256" key="6">
    <source>
        <dbReference type="SAM" id="Phobius"/>
    </source>
</evidence>
<accession>A0ABX0GQM5</accession>
<feature type="transmembrane region" description="Helical" evidence="6">
    <location>
        <begin position="37"/>
        <end position="58"/>
    </location>
</feature>
<reference evidence="7 8" key="1">
    <citation type="submission" date="2020-03" db="EMBL/GenBank/DDBJ databases">
        <title>Two novel Motilibacter sp.</title>
        <authorList>
            <person name="Liu S."/>
        </authorList>
    </citation>
    <scope>NUCLEOTIDE SEQUENCE [LARGE SCALE GENOMIC DNA]</scope>
    <source>
        <strain evidence="7 8">E257</strain>
    </source>
</reference>
<feature type="transmembrane region" description="Helical" evidence="6">
    <location>
        <begin position="257"/>
        <end position="279"/>
    </location>
</feature>
<feature type="transmembrane region" description="Helical" evidence="6">
    <location>
        <begin position="147"/>
        <end position="167"/>
    </location>
</feature>
<dbReference type="Pfam" id="PF13520">
    <property type="entry name" value="AA_permease_2"/>
    <property type="match status" value="1"/>
</dbReference>
<keyword evidence="3 6" id="KW-0812">Transmembrane</keyword>
<name>A0ABX0GQM5_9ACTN</name>
<feature type="transmembrane region" description="Helical" evidence="6">
    <location>
        <begin position="311"/>
        <end position="335"/>
    </location>
</feature>
<evidence type="ECO:0000313" key="8">
    <source>
        <dbReference type="Proteomes" id="UP000800981"/>
    </source>
</evidence>
<dbReference type="RefSeq" id="WP_166278697.1">
    <property type="nucleotide sequence ID" value="NZ_JAANNP010000001.1"/>
</dbReference>
<feature type="transmembrane region" description="Helical" evidence="6">
    <location>
        <begin position="109"/>
        <end position="135"/>
    </location>
</feature>
<proteinExistence type="predicted"/>
<keyword evidence="4 6" id="KW-1133">Transmembrane helix</keyword>
<keyword evidence="5 6" id="KW-0472">Membrane</keyword>
<keyword evidence="2" id="KW-0813">Transport</keyword>